<dbReference type="CDD" id="cd13749">
    <property type="entry name" value="Zn-ribbon_TFIIS"/>
    <property type="match status" value="1"/>
</dbReference>
<dbReference type="EMBL" id="MK500343">
    <property type="protein sequence ID" value="QBK87091.1"/>
    <property type="molecule type" value="Genomic_DNA"/>
</dbReference>
<keyword evidence="1" id="KW-0479">Metal-binding</keyword>
<accession>A0A481YW12</accession>
<feature type="domain" description="TFIIS-type" evidence="5">
    <location>
        <begin position="111"/>
        <end position="153"/>
    </location>
</feature>
<dbReference type="SUPFAM" id="SSF57783">
    <property type="entry name" value="Zinc beta-ribbon"/>
    <property type="match status" value="1"/>
</dbReference>
<reference evidence="6" key="1">
    <citation type="journal article" date="2019" name="MBio">
        <title>Virus Genomes from Deep Sea Sediments Expand the Ocean Megavirome and Support Independent Origins of Viral Gigantism.</title>
        <authorList>
            <person name="Backstrom D."/>
            <person name="Yutin N."/>
            <person name="Jorgensen S.L."/>
            <person name="Dharamshi J."/>
            <person name="Homa F."/>
            <person name="Zaremba-Niedwiedzka K."/>
            <person name="Spang A."/>
            <person name="Wolf Y.I."/>
            <person name="Koonin E.V."/>
            <person name="Ettema T.J."/>
        </authorList>
    </citation>
    <scope>NUCLEOTIDE SEQUENCE</scope>
</reference>
<evidence type="ECO:0000256" key="4">
    <source>
        <dbReference type="PROSITE-ProRule" id="PRU00472"/>
    </source>
</evidence>
<dbReference type="Gene3D" id="2.20.25.10">
    <property type="match status" value="1"/>
</dbReference>
<evidence type="ECO:0000256" key="3">
    <source>
        <dbReference type="ARBA" id="ARBA00022833"/>
    </source>
</evidence>
<protein>
    <submittedName>
        <fullName evidence="6">Transcription factor S-II</fullName>
    </submittedName>
</protein>
<dbReference type="PROSITE" id="PS51133">
    <property type="entry name" value="ZF_TFIIS_2"/>
    <property type="match status" value="1"/>
</dbReference>
<dbReference type="GO" id="GO:0006386">
    <property type="term" value="P:termination of RNA polymerase III transcription"/>
    <property type="evidence" value="ECO:0007669"/>
    <property type="project" value="TreeGrafter"/>
</dbReference>
<keyword evidence="3" id="KW-0862">Zinc</keyword>
<name>A0A481YW12_9VIRU</name>
<dbReference type="PANTHER" id="PTHR11239:SF12">
    <property type="entry name" value="DNA-DIRECTED RNA POLYMERASE III SUBUNIT RPC10"/>
    <property type="match status" value="1"/>
</dbReference>
<evidence type="ECO:0000256" key="2">
    <source>
        <dbReference type="ARBA" id="ARBA00022771"/>
    </source>
</evidence>
<dbReference type="SMART" id="SM00440">
    <property type="entry name" value="ZnF_C2C2"/>
    <property type="match status" value="1"/>
</dbReference>
<gene>
    <name evidence="6" type="ORF">LCMAC103_04350</name>
</gene>
<sequence>MVDPRLATLVCLIDLFGPEKAQKYEHAIHRHATRAASACAAVDEKDGAYVDAMYQAVGRFVAAEHQGIPPSVMLAEEALEDEWASAVYADVRGEEARLRDDTTHKPDVREGAIQCGRCKGWKTHFYQMQTRSADEGMTTFYTCMSSGCNNRWRS</sequence>
<evidence type="ECO:0000256" key="1">
    <source>
        <dbReference type="ARBA" id="ARBA00022723"/>
    </source>
</evidence>
<dbReference type="PROSITE" id="PS00466">
    <property type="entry name" value="ZF_TFIIS_1"/>
    <property type="match status" value="1"/>
</dbReference>
<keyword evidence="2 4" id="KW-0863">Zinc-finger</keyword>
<proteinExistence type="predicted"/>
<evidence type="ECO:0000259" key="5">
    <source>
        <dbReference type="PROSITE" id="PS51133"/>
    </source>
</evidence>
<dbReference type="Pfam" id="PF01096">
    <property type="entry name" value="Zn_ribbon_TFIIS"/>
    <property type="match status" value="1"/>
</dbReference>
<dbReference type="InterPro" id="IPR012164">
    <property type="entry name" value="Rpa12/Rpb9/Rpc10/TFS"/>
</dbReference>
<evidence type="ECO:0000313" key="6">
    <source>
        <dbReference type="EMBL" id="QBK87091.1"/>
    </source>
</evidence>
<dbReference type="InterPro" id="IPR001222">
    <property type="entry name" value="Znf_TFIIS"/>
</dbReference>
<dbReference type="GO" id="GO:0008270">
    <property type="term" value="F:zinc ion binding"/>
    <property type="evidence" value="ECO:0007669"/>
    <property type="project" value="UniProtKB-KW"/>
</dbReference>
<dbReference type="PANTHER" id="PTHR11239">
    <property type="entry name" value="DNA-DIRECTED RNA POLYMERASE"/>
    <property type="match status" value="1"/>
</dbReference>
<dbReference type="GO" id="GO:0003899">
    <property type="term" value="F:DNA-directed RNA polymerase activity"/>
    <property type="evidence" value="ECO:0007669"/>
    <property type="project" value="InterPro"/>
</dbReference>
<dbReference type="GO" id="GO:0003676">
    <property type="term" value="F:nucleic acid binding"/>
    <property type="evidence" value="ECO:0007669"/>
    <property type="project" value="InterPro"/>
</dbReference>
<organism evidence="6">
    <name type="scientific">Marseillevirus LCMAC103</name>
    <dbReference type="NCBI Taxonomy" id="2506604"/>
    <lineage>
        <taxon>Viruses</taxon>
        <taxon>Varidnaviria</taxon>
        <taxon>Bamfordvirae</taxon>
        <taxon>Nucleocytoviricota</taxon>
        <taxon>Megaviricetes</taxon>
        <taxon>Pimascovirales</taxon>
        <taxon>Pimascovirales incertae sedis</taxon>
        <taxon>Marseilleviridae</taxon>
    </lineage>
</organism>